<accession>A0ACC2S4X6</accession>
<organism evidence="1 2">
    <name type="scientific">Entomophthora muscae</name>
    <dbReference type="NCBI Taxonomy" id="34485"/>
    <lineage>
        <taxon>Eukaryota</taxon>
        <taxon>Fungi</taxon>
        <taxon>Fungi incertae sedis</taxon>
        <taxon>Zoopagomycota</taxon>
        <taxon>Entomophthoromycotina</taxon>
        <taxon>Entomophthoromycetes</taxon>
        <taxon>Entomophthorales</taxon>
        <taxon>Entomophthoraceae</taxon>
        <taxon>Entomophthora</taxon>
    </lineage>
</organism>
<name>A0ACC2S4X6_9FUNG</name>
<protein>
    <submittedName>
        <fullName evidence="1">Uncharacterized protein</fullName>
    </submittedName>
</protein>
<evidence type="ECO:0000313" key="2">
    <source>
        <dbReference type="Proteomes" id="UP001165960"/>
    </source>
</evidence>
<evidence type="ECO:0000313" key="1">
    <source>
        <dbReference type="EMBL" id="KAJ9057341.1"/>
    </source>
</evidence>
<sequence length="152" mass="16386">MAPEAPKARDQATWDLSAPRLSFAISQSFLTSNGLAATPAPAHTIINPDLHSSQNQAESYCSRSMANTTDLKQRLRGFQTFPNGNRAPAGLHLSFFPAVYGVVFMMSAAKAERSAAMQPKSSFTKKPGKLGCKMDVSMAKPHPGINSFLIDE</sequence>
<reference evidence="1" key="1">
    <citation type="submission" date="2022-04" db="EMBL/GenBank/DDBJ databases">
        <title>Genome of the entomopathogenic fungus Entomophthora muscae.</title>
        <authorList>
            <person name="Elya C."/>
            <person name="Lovett B.R."/>
            <person name="Lee E."/>
            <person name="Macias A.M."/>
            <person name="Hajek A.E."/>
            <person name="De Bivort B.L."/>
            <person name="Kasson M.T."/>
            <person name="De Fine Licht H.H."/>
            <person name="Stajich J.E."/>
        </authorList>
    </citation>
    <scope>NUCLEOTIDE SEQUENCE</scope>
    <source>
        <strain evidence="1">Berkeley</strain>
    </source>
</reference>
<dbReference type="Proteomes" id="UP001165960">
    <property type="component" value="Unassembled WGS sequence"/>
</dbReference>
<keyword evidence="2" id="KW-1185">Reference proteome</keyword>
<gene>
    <name evidence="1" type="ORF">DSO57_1023750</name>
</gene>
<proteinExistence type="predicted"/>
<comment type="caution">
    <text evidence="1">The sequence shown here is derived from an EMBL/GenBank/DDBJ whole genome shotgun (WGS) entry which is preliminary data.</text>
</comment>
<dbReference type="EMBL" id="QTSX02005805">
    <property type="protein sequence ID" value="KAJ9057341.1"/>
    <property type="molecule type" value="Genomic_DNA"/>
</dbReference>